<evidence type="ECO:0000256" key="8">
    <source>
        <dbReference type="ARBA" id="ARBA00023077"/>
    </source>
</evidence>
<dbReference type="Proteomes" id="UP000290172">
    <property type="component" value="Unassembled WGS sequence"/>
</dbReference>
<evidence type="ECO:0000259" key="13">
    <source>
        <dbReference type="Pfam" id="PF00593"/>
    </source>
</evidence>
<evidence type="ECO:0000256" key="11">
    <source>
        <dbReference type="PROSITE-ProRule" id="PRU01360"/>
    </source>
</evidence>
<keyword evidence="9 11" id="KW-0472">Membrane</keyword>
<accession>A0A4Q0YGK2</accession>
<keyword evidence="8 12" id="KW-0798">TonB box</keyword>
<dbReference type="GO" id="GO:0006826">
    <property type="term" value="P:iron ion transport"/>
    <property type="evidence" value="ECO:0007669"/>
    <property type="project" value="UniProtKB-KW"/>
</dbReference>
<keyword evidence="6" id="KW-0408">Iron</keyword>
<evidence type="ECO:0000256" key="6">
    <source>
        <dbReference type="ARBA" id="ARBA00023004"/>
    </source>
</evidence>
<comment type="subcellular location">
    <subcellularLocation>
        <location evidence="1 11">Cell outer membrane</location>
        <topology evidence="1 11">Multi-pass membrane protein</topology>
    </subcellularLocation>
</comment>
<feature type="domain" description="TonB-dependent receptor-like beta-barrel" evidence="13">
    <location>
        <begin position="276"/>
        <end position="656"/>
    </location>
</feature>
<dbReference type="RefSeq" id="WP_128979046.1">
    <property type="nucleotide sequence ID" value="NZ_PDKJ01000002.1"/>
</dbReference>
<dbReference type="SUPFAM" id="SSF56935">
    <property type="entry name" value="Porins"/>
    <property type="match status" value="1"/>
</dbReference>
<keyword evidence="7" id="KW-0406">Ion transport</keyword>
<dbReference type="Pfam" id="PF07715">
    <property type="entry name" value="Plug"/>
    <property type="match status" value="1"/>
</dbReference>
<dbReference type="CDD" id="cd01347">
    <property type="entry name" value="ligand_gated_channel"/>
    <property type="match status" value="1"/>
</dbReference>
<protein>
    <submittedName>
        <fullName evidence="15">TonB-dependent siderophore receptor</fullName>
    </submittedName>
</protein>
<evidence type="ECO:0000313" key="16">
    <source>
        <dbReference type="Proteomes" id="UP000290172"/>
    </source>
</evidence>
<name>A0A4Q0YGK2_9BACT</name>
<dbReference type="InterPro" id="IPR039426">
    <property type="entry name" value="TonB-dep_rcpt-like"/>
</dbReference>
<evidence type="ECO:0000256" key="3">
    <source>
        <dbReference type="ARBA" id="ARBA00022452"/>
    </source>
</evidence>
<comment type="similarity">
    <text evidence="11 12">Belongs to the TonB-dependent receptor family.</text>
</comment>
<dbReference type="GO" id="GO:0009279">
    <property type="term" value="C:cell outer membrane"/>
    <property type="evidence" value="ECO:0007669"/>
    <property type="project" value="UniProtKB-SubCell"/>
</dbReference>
<comment type="caution">
    <text evidence="15">The sequence shown here is derived from an EMBL/GenBank/DDBJ whole genome shotgun (WGS) entry which is preliminary data.</text>
</comment>
<reference evidence="15 16" key="1">
    <citation type="submission" date="2017-10" db="EMBL/GenBank/DDBJ databases">
        <title>Genomics of the genus Arcobacter.</title>
        <authorList>
            <person name="Perez-Cataluna A."/>
            <person name="Figueras M.J."/>
        </authorList>
    </citation>
    <scope>NUCLEOTIDE SEQUENCE [LARGE SCALE GENOMIC DNA]</scope>
    <source>
        <strain evidence="15 16">CECT 8993</strain>
    </source>
</reference>
<dbReference type="EMBL" id="PDKJ01000002">
    <property type="protein sequence ID" value="RXJ69750.1"/>
    <property type="molecule type" value="Genomic_DNA"/>
</dbReference>
<dbReference type="AlphaFoldDB" id="A0A4Q0YGK2"/>
<dbReference type="Gene3D" id="2.40.170.20">
    <property type="entry name" value="TonB-dependent receptor, beta-barrel domain"/>
    <property type="match status" value="1"/>
</dbReference>
<dbReference type="PANTHER" id="PTHR32552">
    <property type="entry name" value="FERRICHROME IRON RECEPTOR-RELATED"/>
    <property type="match status" value="1"/>
</dbReference>
<evidence type="ECO:0000256" key="4">
    <source>
        <dbReference type="ARBA" id="ARBA00022496"/>
    </source>
</evidence>
<keyword evidence="15" id="KW-0675">Receptor</keyword>
<dbReference type="InterPro" id="IPR012910">
    <property type="entry name" value="Plug_dom"/>
</dbReference>
<evidence type="ECO:0000256" key="9">
    <source>
        <dbReference type="ARBA" id="ARBA00023136"/>
    </source>
</evidence>
<gene>
    <name evidence="15" type="ORF">CRV08_03325</name>
</gene>
<sequence>MFSKRIIYGSILISCALFGNENSVGEVTVTANKVEENIINVPQSITVIEKEELTEKNINSIPKIIDQIPNMHVAKEKAFGTTVNFRGLNTSMFTNNNPVVVYIDGVPVMDKYSYKAALTNVKRVEVLRGPQGTLYGKDAIGAVINIVTEDTPDNITGFIGAEYGSNNFMQTNFNVSAPLVDNILYAGINGEFSKDDGWQTNTYLNDNKSEKSENKDINAYFKYLPTDRLSMKFNISHNKTDDNGVNGAAFTSTNIKDIKRSGAETVSIDIPTTEKIESDSLSLALEYNLDYFDLNFISTYRDSDLNGIYDADYLDGTKPDAGLTQWNFTDTKTYTNELRVSNYDNFIKWIGGAYFESEKVVQSPYGYDSFNGGAVYHGNADSTTKAKTYALFGQTMIPLTNQLELTLGGRYQKIKKDFNVDVLSTWGGATISDFTIDTEKTWNVFLPKIAMSYKIDEDLASFLSISKGYMPGGFNYFPSSPNINDAMFKPQESINYEMGVKGAFKDFNFAASLFYMDISDIHIYKSDGMNWFTDNAKKAHSYGLELEGKYFLSDAFDISGSLGLIKSKYDDYDAGGGVKFDGKDVENIPSHTLNLSLNYHGDNGVYGYVNVVNRGDINFYDNNNKKFLEDDGNTTVNMKIGKKFSDWDIYAYIDNVTDEDYITSYMSKSGLAIALFNEPRFFGIGAKYSF</sequence>
<evidence type="ECO:0000256" key="2">
    <source>
        <dbReference type="ARBA" id="ARBA00022448"/>
    </source>
</evidence>
<dbReference type="PANTHER" id="PTHR32552:SF81">
    <property type="entry name" value="TONB-DEPENDENT OUTER MEMBRANE RECEPTOR"/>
    <property type="match status" value="1"/>
</dbReference>
<keyword evidence="2 11" id="KW-0813">Transport</keyword>
<proteinExistence type="inferred from homology"/>
<dbReference type="PROSITE" id="PS52016">
    <property type="entry name" value="TONB_DEPENDENT_REC_3"/>
    <property type="match status" value="1"/>
</dbReference>
<dbReference type="InterPro" id="IPR000531">
    <property type="entry name" value="Beta-barrel_TonB"/>
</dbReference>
<evidence type="ECO:0000256" key="7">
    <source>
        <dbReference type="ARBA" id="ARBA00023065"/>
    </source>
</evidence>
<organism evidence="15 16">
    <name type="scientific">Halarcobacter ebronensis</name>
    <dbReference type="NCBI Taxonomy" id="1462615"/>
    <lineage>
        <taxon>Bacteria</taxon>
        <taxon>Pseudomonadati</taxon>
        <taxon>Campylobacterota</taxon>
        <taxon>Epsilonproteobacteria</taxon>
        <taxon>Campylobacterales</taxon>
        <taxon>Arcobacteraceae</taxon>
        <taxon>Halarcobacter</taxon>
    </lineage>
</organism>
<evidence type="ECO:0000256" key="5">
    <source>
        <dbReference type="ARBA" id="ARBA00022692"/>
    </source>
</evidence>
<keyword evidence="3 11" id="KW-1134">Transmembrane beta strand</keyword>
<keyword evidence="10 11" id="KW-0998">Cell outer membrane</keyword>
<evidence type="ECO:0000256" key="12">
    <source>
        <dbReference type="RuleBase" id="RU003357"/>
    </source>
</evidence>
<dbReference type="InterPro" id="IPR036942">
    <property type="entry name" value="Beta-barrel_TonB_sf"/>
</dbReference>
<evidence type="ECO:0000256" key="1">
    <source>
        <dbReference type="ARBA" id="ARBA00004571"/>
    </source>
</evidence>
<dbReference type="Pfam" id="PF00593">
    <property type="entry name" value="TonB_dep_Rec_b-barrel"/>
    <property type="match status" value="1"/>
</dbReference>
<evidence type="ECO:0000313" key="15">
    <source>
        <dbReference type="EMBL" id="RXJ69750.1"/>
    </source>
</evidence>
<evidence type="ECO:0000256" key="10">
    <source>
        <dbReference type="ARBA" id="ARBA00023237"/>
    </source>
</evidence>
<keyword evidence="4" id="KW-0410">Iron transport</keyword>
<evidence type="ECO:0000259" key="14">
    <source>
        <dbReference type="Pfam" id="PF07715"/>
    </source>
</evidence>
<keyword evidence="5 11" id="KW-0812">Transmembrane</keyword>
<feature type="domain" description="TonB-dependent receptor plug" evidence="14">
    <location>
        <begin position="39"/>
        <end position="143"/>
    </location>
</feature>